<feature type="compositionally biased region" description="Low complexity" evidence="1">
    <location>
        <begin position="79"/>
        <end position="90"/>
    </location>
</feature>
<sequence length="469" mass="50628">MSSHYEPGGQPFTRSPSASRSVTRSAVVQRQLSLPTQRVVDPSDTAASYETTHGPVGGQWIQTAPPPLTARERSRLPRSQSQSHSHSTSQGFRRDMVDVDVANNNNHHHHHPHLPQQPAASYPLLSINPVSARNAEPLLPDETRMSPRSTTPNSSHRSSDDTRSGSRNNNTAFSTQNTFTLARPSKNIVAAASLHPNNPSSQIHSSPTIVGLSTTPISFPKPLQSKPMLSGSALSISPLPTPHSIKDNLPPTHIDPRDFVALSIYYHEETPHMDLATYYASLSAAGGNSVGLFLYGVALRHGLGVQQDTVKGIEILSKSADAAMSSYTVGSLSDVAKSGPNTFHGAKSFAASGTMTAPVSFTDTLARLPGTGAVRMLAKKELGMVLFEIGNSYKNGWGVSKSESTALYYYLVSSGLGEVDAHVALGDSYLRGECSCKKDKKVAAKYYRLAVEAGYKEPSLHWIYKDKWR</sequence>
<dbReference type="Proteomes" id="UP000320333">
    <property type="component" value="Unassembled WGS sequence"/>
</dbReference>
<dbReference type="Pfam" id="PF08238">
    <property type="entry name" value="Sel1"/>
    <property type="match status" value="3"/>
</dbReference>
<dbReference type="Gene3D" id="1.25.40.10">
    <property type="entry name" value="Tetratricopeptide repeat domain"/>
    <property type="match status" value="1"/>
</dbReference>
<dbReference type="GO" id="GO:0010972">
    <property type="term" value="P:negative regulation of G2/M transition of mitotic cell cycle"/>
    <property type="evidence" value="ECO:0007669"/>
    <property type="project" value="TreeGrafter"/>
</dbReference>
<dbReference type="InterPro" id="IPR052945">
    <property type="entry name" value="Mitotic_Regulator"/>
</dbReference>
<name>A0A507ETL5_9FUNG</name>
<dbReference type="PANTHER" id="PTHR43628:SF1">
    <property type="entry name" value="CHITIN SYNTHASE REGULATORY FACTOR 2-RELATED"/>
    <property type="match status" value="1"/>
</dbReference>
<evidence type="ECO:0000313" key="2">
    <source>
        <dbReference type="EMBL" id="TPX66538.1"/>
    </source>
</evidence>
<reference evidence="2 3" key="1">
    <citation type="journal article" date="2019" name="Sci. Rep.">
        <title>Comparative genomics of chytrid fungi reveal insights into the obligate biotrophic and pathogenic lifestyle of Synchytrium endobioticum.</title>
        <authorList>
            <person name="van de Vossenberg B.T.L.H."/>
            <person name="Warris S."/>
            <person name="Nguyen H.D.T."/>
            <person name="van Gent-Pelzer M.P.E."/>
            <person name="Joly D.L."/>
            <person name="van de Geest H.C."/>
            <person name="Bonants P.J.M."/>
            <person name="Smith D.S."/>
            <person name="Levesque C.A."/>
            <person name="van der Lee T.A.J."/>
        </authorList>
    </citation>
    <scope>NUCLEOTIDE SEQUENCE [LARGE SCALE GENOMIC DNA]</scope>
    <source>
        <strain evidence="2 3">CBS 675.73</strain>
    </source>
</reference>
<accession>A0A507ETL5</accession>
<proteinExistence type="predicted"/>
<comment type="caution">
    <text evidence="2">The sequence shown here is derived from an EMBL/GenBank/DDBJ whole genome shotgun (WGS) entry which is preliminary data.</text>
</comment>
<feature type="compositionally biased region" description="Polar residues" evidence="1">
    <location>
        <begin position="165"/>
        <end position="178"/>
    </location>
</feature>
<gene>
    <name evidence="2" type="ORF">CcCBS67573_g07787</name>
</gene>
<evidence type="ECO:0000313" key="3">
    <source>
        <dbReference type="Proteomes" id="UP000320333"/>
    </source>
</evidence>
<dbReference type="OrthoDB" id="2148946at2759"/>
<dbReference type="InterPro" id="IPR011990">
    <property type="entry name" value="TPR-like_helical_dom_sf"/>
</dbReference>
<evidence type="ECO:0008006" key="4">
    <source>
        <dbReference type="Google" id="ProtNLM"/>
    </source>
</evidence>
<feature type="compositionally biased region" description="Low complexity" evidence="1">
    <location>
        <begin position="13"/>
        <end position="31"/>
    </location>
</feature>
<dbReference type="InterPro" id="IPR006597">
    <property type="entry name" value="Sel1-like"/>
</dbReference>
<protein>
    <recommendedName>
        <fullName evidence="4">HCP-like protein</fullName>
    </recommendedName>
</protein>
<keyword evidence="3" id="KW-1185">Reference proteome</keyword>
<dbReference type="AlphaFoldDB" id="A0A507ETL5"/>
<feature type="region of interest" description="Disordered" evidence="1">
    <location>
        <begin position="138"/>
        <end position="178"/>
    </location>
</feature>
<feature type="region of interest" description="Disordered" evidence="1">
    <location>
        <begin position="1"/>
        <end position="93"/>
    </location>
</feature>
<dbReference type="SMART" id="SM00671">
    <property type="entry name" value="SEL1"/>
    <property type="match status" value="3"/>
</dbReference>
<feature type="compositionally biased region" description="Polar residues" evidence="1">
    <location>
        <begin position="146"/>
        <end position="156"/>
    </location>
</feature>
<dbReference type="EMBL" id="QEAP01000436">
    <property type="protein sequence ID" value="TPX66538.1"/>
    <property type="molecule type" value="Genomic_DNA"/>
</dbReference>
<dbReference type="STRING" id="246404.A0A507ETL5"/>
<dbReference type="SUPFAM" id="SSF81901">
    <property type="entry name" value="HCP-like"/>
    <property type="match status" value="1"/>
</dbReference>
<dbReference type="GO" id="GO:0032153">
    <property type="term" value="C:cell division site"/>
    <property type="evidence" value="ECO:0007669"/>
    <property type="project" value="TreeGrafter"/>
</dbReference>
<organism evidence="2 3">
    <name type="scientific">Chytriomyces confervae</name>
    <dbReference type="NCBI Taxonomy" id="246404"/>
    <lineage>
        <taxon>Eukaryota</taxon>
        <taxon>Fungi</taxon>
        <taxon>Fungi incertae sedis</taxon>
        <taxon>Chytridiomycota</taxon>
        <taxon>Chytridiomycota incertae sedis</taxon>
        <taxon>Chytridiomycetes</taxon>
        <taxon>Chytridiales</taxon>
        <taxon>Chytriomycetaceae</taxon>
        <taxon>Chytriomyces</taxon>
    </lineage>
</organism>
<evidence type="ECO:0000256" key="1">
    <source>
        <dbReference type="SAM" id="MobiDB-lite"/>
    </source>
</evidence>
<dbReference type="PANTHER" id="PTHR43628">
    <property type="entry name" value="ACTIVATOR OF C KINASE PROTEIN 1-RELATED"/>
    <property type="match status" value="1"/>
</dbReference>